<evidence type="ECO:0000313" key="4">
    <source>
        <dbReference type="Proteomes" id="UP000185557"/>
    </source>
</evidence>
<protein>
    <submittedName>
        <fullName evidence="3">Phosphonate-binding protein component PhnD</fullName>
    </submittedName>
</protein>
<dbReference type="SUPFAM" id="SSF53850">
    <property type="entry name" value="Periplasmic binding protein-like II"/>
    <property type="match status" value="1"/>
</dbReference>
<dbReference type="Gene3D" id="3.40.190.10">
    <property type="entry name" value="Periplasmic binding protein-like II"/>
    <property type="match status" value="2"/>
</dbReference>
<comment type="caution">
    <text evidence="3">The sequence shown here is derived from an EMBL/GenBank/DDBJ whole genome shotgun (WGS) entry which is preliminary data.</text>
</comment>
<accession>A0A1U7J847</accession>
<dbReference type="NCBIfam" id="TIGR01098">
    <property type="entry name" value="3A0109s03R"/>
    <property type="match status" value="1"/>
</dbReference>
<dbReference type="Proteomes" id="UP000185557">
    <property type="component" value="Unassembled WGS sequence"/>
</dbReference>
<dbReference type="PANTHER" id="PTHR35841:SF1">
    <property type="entry name" value="PHOSPHONATES-BINDING PERIPLASMIC PROTEIN"/>
    <property type="match status" value="1"/>
</dbReference>
<dbReference type="InterPro" id="IPR005770">
    <property type="entry name" value="PhnD"/>
</dbReference>
<evidence type="ECO:0000256" key="2">
    <source>
        <dbReference type="ARBA" id="ARBA00022729"/>
    </source>
</evidence>
<dbReference type="PROSITE" id="PS51257">
    <property type="entry name" value="PROKAR_LIPOPROTEIN"/>
    <property type="match status" value="1"/>
</dbReference>
<comment type="similarity">
    <text evidence="1">Belongs to the phosphate/phosphite/phosphonate binding protein family.</text>
</comment>
<reference evidence="3 4" key="1">
    <citation type="submission" date="2016-11" db="EMBL/GenBank/DDBJ databases">
        <title>Draft Genome Sequences of Nine Cyanobacterial Strains from Diverse Habitats.</title>
        <authorList>
            <person name="Zhu T."/>
            <person name="Hou S."/>
            <person name="Lu X."/>
            <person name="Hess W.R."/>
        </authorList>
    </citation>
    <scope>NUCLEOTIDE SEQUENCE [LARGE SCALE GENOMIC DNA]</scope>
    <source>
        <strain evidence="3 4">NIES-30</strain>
    </source>
</reference>
<name>A0A1U7J847_9CYAN</name>
<keyword evidence="2" id="KW-0732">Signal</keyword>
<keyword evidence="4" id="KW-1185">Reference proteome</keyword>
<dbReference type="AlphaFoldDB" id="A0A1U7J847"/>
<sequence>MFQKKMGTNRFRLKGWLSAWLVGLLALVVVVACAPQSDNPTAADSAASPEALTELKFGVGPYFPTPNENRKQFEPLFEAVAQQLDLPADVTVADDWIGISEALRSGTLDVAWLGPWGYVLAHHNEPALEAIATVKYKDKPTYYSVLMAKADAPFDTLDEAIALSQQGQKLKLSLADVGSTSGWLIPQAEFKRRGLDPETVFDYSEGASHAAQAIAVLSDQTDIASDYDRNLDVLTEQGKIDKSQLKIIWQSEPLPNDPIVVRGDFPAELKTRLQDALVNLTPEQTQILLPKNYTGFEVSDGSNYSPIETAGKSVGKLE</sequence>
<dbReference type="CDD" id="cd01071">
    <property type="entry name" value="PBP2_PhnD_like"/>
    <property type="match status" value="1"/>
</dbReference>
<organism evidence="3 4">
    <name type="scientific">Phormidium tenue NIES-30</name>
    <dbReference type="NCBI Taxonomy" id="549789"/>
    <lineage>
        <taxon>Bacteria</taxon>
        <taxon>Bacillati</taxon>
        <taxon>Cyanobacteriota</taxon>
        <taxon>Cyanophyceae</taxon>
        <taxon>Oscillatoriophycideae</taxon>
        <taxon>Oscillatoriales</taxon>
        <taxon>Oscillatoriaceae</taxon>
        <taxon>Phormidium</taxon>
    </lineage>
</organism>
<evidence type="ECO:0000313" key="3">
    <source>
        <dbReference type="EMBL" id="OKH49404.1"/>
    </source>
</evidence>
<gene>
    <name evidence="3" type="ORF">NIES30_06010</name>
</gene>
<dbReference type="PANTHER" id="PTHR35841">
    <property type="entry name" value="PHOSPHONATES-BINDING PERIPLASMIC PROTEIN"/>
    <property type="match status" value="1"/>
</dbReference>
<dbReference type="GO" id="GO:0043190">
    <property type="term" value="C:ATP-binding cassette (ABC) transporter complex"/>
    <property type="evidence" value="ECO:0007669"/>
    <property type="project" value="InterPro"/>
</dbReference>
<dbReference type="GO" id="GO:0055085">
    <property type="term" value="P:transmembrane transport"/>
    <property type="evidence" value="ECO:0007669"/>
    <property type="project" value="InterPro"/>
</dbReference>
<evidence type="ECO:0000256" key="1">
    <source>
        <dbReference type="ARBA" id="ARBA00007162"/>
    </source>
</evidence>
<dbReference type="EMBL" id="MRCG01000003">
    <property type="protein sequence ID" value="OKH49404.1"/>
    <property type="molecule type" value="Genomic_DNA"/>
</dbReference>
<dbReference type="Pfam" id="PF12974">
    <property type="entry name" value="Phosphonate-bd"/>
    <property type="match status" value="1"/>
</dbReference>
<proteinExistence type="inferred from homology"/>
<dbReference type="STRING" id="549789.NIES30_06010"/>